<dbReference type="GO" id="GO:0012505">
    <property type="term" value="C:endomembrane system"/>
    <property type="evidence" value="ECO:0007669"/>
    <property type="project" value="UniProtKB-SubCell"/>
</dbReference>
<keyword evidence="5 8" id="KW-1133">Transmembrane helix</keyword>
<dbReference type="Pfam" id="PF01266">
    <property type="entry name" value="DAO"/>
    <property type="match status" value="1"/>
</dbReference>
<evidence type="ECO:0000256" key="7">
    <source>
        <dbReference type="SAM" id="MobiDB-lite"/>
    </source>
</evidence>
<keyword evidence="4 8" id="KW-0812">Transmembrane</keyword>
<dbReference type="GO" id="GO:0005886">
    <property type="term" value="C:plasma membrane"/>
    <property type="evidence" value="ECO:0007669"/>
    <property type="project" value="TreeGrafter"/>
</dbReference>
<feature type="transmembrane region" description="Helical" evidence="8">
    <location>
        <begin position="242"/>
        <end position="259"/>
    </location>
</feature>
<feature type="region of interest" description="Disordered" evidence="7">
    <location>
        <begin position="557"/>
        <end position="598"/>
    </location>
</feature>
<evidence type="ECO:0000256" key="6">
    <source>
        <dbReference type="ARBA" id="ARBA00023136"/>
    </source>
</evidence>
<dbReference type="InterPro" id="IPR045018">
    <property type="entry name" value="Azg-like"/>
</dbReference>
<dbReference type="GO" id="GO:0005345">
    <property type="term" value="F:purine nucleobase transmembrane transporter activity"/>
    <property type="evidence" value="ECO:0007669"/>
    <property type="project" value="TreeGrafter"/>
</dbReference>
<evidence type="ECO:0000313" key="11">
    <source>
        <dbReference type="Proteomes" id="UP000307169"/>
    </source>
</evidence>
<feature type="transmembrane region" description="Helical" evidence="8">
    <location>
        <begin position="401"/>
        <end position="419"/>
    </location>
</feature>
<feature type="transmembrane region" description="Helical" evidence="8">
    <location>
        <begin position="154"/>
        <end position="174"/>
    </location>
</feature>
<dbReference type="InterPro" id="IPR036188">
    <property type="entry name" value="FAD/NAD-bd_sf"/>
</dbReference>
<feature type="transmembrane region" description="Helical" evidence="8">
    <location>
        <begin position="472"/>
        <end position="493"/>
    </location>
</feature>
<feature type="domain" description="FAD dependent oxidoreductase" evidence="9">
    <location>
        <begin position="602"/>
        <end position="959"/>
    </location>
</feature>
<dbReference type="GO" id="GO:0015854">
    <property type="term" value="P:guanine transport"/>
    <property type="evidence" value="ECO:0007669"/>
    <property type="project" value="TreeGrafter"/>
</dbReference>
<feature type="transmembrane region" description="Helical" evidence="8">
    <location>
        <begin position="264"/>
        <end position="280"/>
    </location>
</feature>
<feature type="compositionally biased region" description="Basic and acidic residues" evidence="7">
    <location>
        <begin position="687"/>
        <end position="701"/>
    </location>
</feature>
<feature type="transmembrane region" description="Helical" evidence="8">
    <location>
        <begin position="186"/>
        <end position="203"/>
    </location>
</feature>
<dbReference type="PANTHER" id="PTHR43337:SF1">
    <property type="entry name" value="XANTHINE_URACIL PERMEASE C887.17-RELATED"/>
    <property type="match status" value="1"/>
</dbReference>
<evidence type="ECO:0000256" key="5">
    <source>
        <dbReference type="ARBA" id="ARBA00022989"/>
    </source>
</evidence>
<feature type="transmembrane region" description="Helical" evidence="8">
    <location>
        <begin position="102"/>
        <end position="127"/>
    </location>
</feature>
<dbReference type="PANTHER" id="PTHR43337">
    <property type="entry name" value="XANTHINE/URACIL PERMEASE C887.17-RELATED"/>
    <property type="match status" value="1"/>
</dbReference>
<keyword evidence="6 8" id="KW-0472">Membrane</keyword>
<sequence length="978" mass="106909">MPSKFAERLSNWNETVNDRIADSWFGRYFRLDGSGHKKARAGAKFTQEIRAGITTFVAMAYIISVNSNVLQSCGGTCRCDNYEGGCEDPDYLDCTREFRRDIITATSAISCIGSLLMGVMANLPVAIGPALGPNAYFANTVVGMNNSGRTSYETALGAVFLEGVIFVVLAMFGVRAWLARLVPRSVALAAGAGIGFFVAFTGLKDTGLNVLGSHPSNIVGLSGCPGGATSCPDSQIMRSPTMWLGIFCGGVVTVYLMLYRVKGAIFFGIILVSIISWPRPTPVTTFPYTDEGNKNFDFFKKVVTFRPIKQSAGVLNFDYSDGHTWIALISFLYVDLLDATGTLYSMARFAGVMNERTLDFENSTMAYTADGLSILIGSTMGSSPAVTFIESAAGIAEGGRTGITAITCSFLFFISIFFGPIFASFPSWATGSTLVIVGSLMAKNIVDINWGYLGDAIPAFLTVIVMPLSYNIAYGLIAGILSYVVINTIPAIIRKLTKNKISPPDYDRKDVYWDTQRAYFVPPWMRRLAKGDKKFWKGDEHDDESYYDDEYEHEMEAESITSSMRRERLRSSAGTSRFDEKSFVDDDDSEDNHKPHQNVHTYFLSKEDGVDVTIIENTDIACGASGKAGGFLAKDWHGSATESLGDLSYDLHKKLSDKYNGEQRWQYRNIQSSNVLLKAIKSTNDNKPKLNVVHDNDEPFRPRPPPKSESNIDWISKPLEDARGIISHEMVSDEDTTSQVDPYLFTTSIFEEATKNGTKFVKGLAKTYKNNVITLESGEELPADKLVLAAGPWTPSVFKMLFPQSEFDLPIDALPGYSLILQPNNLPAPHAAFTTILGSDSICMSGTPELFSRPDGSVYVAGENEGPELPSTAGDVNDVALTQKERWDMLLSAVHELGPSLANANVLKKQLCYRPITHRKRPIVSSLKSVVGDNVFVSSGHGPWGISLAPGTGLVLSQLVLHGKATSADISQLTIENF</sequence>
<protein>
    <recommendedName>
        <fullName evidence="9">FAD dependent oxidoreductase domain-containing protein</fullName>
    </recommendedName>
</protein>
<proteinExistence type="inferred from homology"/>
<dbReference type="GO" id="GO:0015853">
    <property type="term" value="P:adenine transport"/>
    <property type="evidence" value="ECO:0007669"/>
    <property type="project" value="TreeGrafter"/>
</dbReference>
<dbReference type="Pfam" id="PF00860">
    <property type="entry name" value="Xan_ur_permease"/>
    <property type="match status" value="1"/>
</dbReference>
<dbReference type="Gene3D" id="3.30.9.10">
    <property type="entry name" value="D-Amino Acid Oxidase, subunit A, domain 2"/>
    <property type="match status" value="1"/>
</dbReference>
<name>A0A4T0P1Z3_9BASI</name>
<comment type="subcellular location">
    <subcellularLocation>
        <location evidence="1">Endomembrane system</location>
        <topology evidence="1">Multi-pass membrane protein</topology>
    </subcellularLocation>
</comment>
<dbReference type="AlphaFoldDB" id="A0A4T0P1Z3"/>
<evidence type="ECO:0000256" key="8">
    <source>
        <dbReference type="SAM" id="Phobius"/>
    </source>
</evidence>
<evidence type="ECO:0000259" key="9">
    <source>
        <dbReference type="Pfam" id="PF01266"/>
    </source>
</evidence>
<dbReference type="Proteomes" id="UP000307169">
    <property type="component" value="Unassembled WGS sequence"/>
</dbReference>
<dbReference type="InterPro" id="IPR006076">
    <property type="entry name" value="FAD-dep_OxRdtase"/>
</dbReference>
<reference evidence="10 11" key="1">
    <citation type="submission" date="2019-03" db="EMBL/GenBank/DDBJ databases">
        <title>Sequencing 25 genomes of Wallemia mellicola.</title>
        <authorList>
            <person name="Gostincar C."/>
        </authorList>
    </citation>
    <scope>NUCLEOTIDE SEQUENCE [LARGE SCALE GENOMIC DNA]</scope>
    <source>
        <strain evidence="10 11">EXF-1262</strain>
    </source>
</reference>
<dbReference type="Gene3D" id="3.50.50.60">
    <property type="entry name" value="FAD/NAD(P)-binding domain"/>
    <property type="match status" value="1"/>
</dbReference>
<accession>A0A4T0P1Z3</accession>
<dbReference type="InterPro" id="IPR006043">
    <property type="entry name" value="NCS2"/>
</dbReference>
<keyword evidence="3" id="KW-0813">Transport</keyword>
<feature type="transmembrane region" description="Helical" evidence="8">
    <location>
        <begin position="449"/>
        <end position="466"/>
    </location>
</feature>
<organism evidence="10 11">
    <name type="scientific">Wallemia mellicola</name>
    <dbReference type="NCBI Taxonomy" id="1708541"/>
    <lineage>
        <taxon>Eukaryota</taxon>
        <taxon>Fungi</taxon>
        <taxon>Dikarya</taxon>
        <taxon>Basidiomycota</taxon>
        <taxon>Wallemiomycotina</taxon>
        <taxon>Wallemiomycetes</taxon>
        <taxon>Wallemiales</taxon>
        <taxon>Wallemiaceae</taxon>
        <taxon>Wallemia</taxon>
    </lineage>
</organism>
<dbReference type="SUPFAM" id="SSF51971">
    <property type="entry name" value="Nucleotide-binding domain"/>
    <property type="match status" value="1"/>
</dbReference>
<comment type="similarity">
    <text evidence="2">Belongs to the nucleobase:cation symporter-2 (NCS2) (TC 2.A.40) family. Azg-like subfamily.</text>
</comment>
<dbReference type="EMBL" id="SPRH01000005">
    <property type="protein sequence ID" value="TIC04005.1"/>
    <property type="molecule type" value="Genomic_DNA"/>
</dbReference>
<evidence type="ECO:0000256" key="2">
    <source>
        <dbReference type="ARBA" id="ARBA00005697"/>
    </source>
</evidence>
<evidence type="ECO:0000256" key="1">
    <source>
        <dbReference type="ARBA" id="ARBA00004127"/>
    </source>
</evidence>
<evidence type="ECO:0000256" key="4">
    <source>
        <dbReference type="ARBA" id="ARBA00022692"/>
    </source>
</evidence>
<evidence type="ECO:0000256" key="3">
    <source>
        <dbReference type="ARBA" id="ARBA00022448"/>
    </source>
</evidence>
<feature type="transmembrane region" description="Helical" evidence="8">
    <location>
        <begin position="325"/>
        <end position="347"/>
    </location>
</feature>
<feature type="region of interest" description="Disordered" evidence="7">
    <location>
        <begin position="687"/>
        <end position="713"/>
    </location>
</feature>
<evidence type="ECO:0000313" key="10">
    <source>
        <dbReference type="EMBL" id="TIC04005.1"/>
    </source>
</evidence>
<gene>
    <name evidence="10" type="ORF">E3Q17_00658</name>
</gene>
<comment type="caution">
    <text evidence="10">The sequence shown here is derived from an EMBL/GenBank/DDBJ whole genome shotgun (WGS) entry which is preliminary data.</text>
</comment>